<proteinExistence type="predicted"/>
<keyword evidence="2" id="KW-0812">Transmembrane</keyword>
<name>D2EFT9_PARA4</name>
<evidence type="ECO:0000313" key="3">
    <source>
        <dbReference type="EMBL" id="EEZ92782.1"/>
    </source>
</evidence>
<evidence type="ECO:0000256" key="1">
    <source>
        <dbReference type="SAM" id="Coils"/>
    </source>
</evidence>
<evidence type="ECO:0000256" key="2">
    <source>
        <dbReference type="SAM" id="Phobius"/>
    </source>
</evidence>
<sequence>MAEDDKLKRIEQEASKEERKIEQEIKKEEAQVKKDETELKKEEGKINLLKKESEKLEQVKEEVSNKKISEVEIELNLSGFKTFVNTAYYILIKKRVLFYILLILAVTVGFGSFIPGGWYIHTASIPALLNPLQSNSPLIGNNYLGMGGSLSGLDPYTFYIQMQNVLKTGNVPAINHLEYLPIG</sequence>
<dbReference type="Proteomes" id="UP000009375">
    <property type="component" value="Unassembled WGS sequence"/>
</dbReference>
<feature type="transmembrane region" description="Helical" evidence="2">
    <location>
        <begin position="96"/>
        <end position="120"/>
    </location>
</feature>
<reference evidence="3 4" key="1">
    <citation type="journal article" date="2010" name="Proc. Natl. Acad. Sci. U.S.A.">
        <title>Enigmatic, ultrasmall, uncultivated Archaea.</title>
        <authorList>
            <person name="Baker B.J."/>
            <person name="Comolli L.R."/>
            <person name="Dick G.J."/>
            <person name="Hauser L.J."/>
            <person name="Hyatt D."/>
            <person name="Dill B.D."/>
            <person name="Land M.L."/>
            <person name="Verberkmoes N.C."/>
            <person name="Hettich R.L."/>
            <person name="Banfield J.F."/>
        </authorList>
    </citation>
    <scope>NUCLEOTIDE SEQUENCE [LARGE SCALE GENOMIC DNA]</scope>
</reference>
<organism evidence="3 4">
    <name type="scientific">Candidatus Parvarchaeum acidiphilum ARMAN-4</name>
    <dbReference type="NCBI Taxonomy" id="662760"/>
    <lineage>
        <taxon>Archaea</taxon>
        <taxon>Candidatus Parvarchaeota</taxon>
        <taxon>Candidatus Parvarchaeum</taxon>
    </lineage>
</organism>
<dbReference type="EMBL" id="GG730049">
    <property type="protein sequence ID" value="EEZ92782.1"/>
    <property type="molecule type" value="Genomic_DNA"/>
</dbReference>
<keyword evidence="2" id="KW-1133">Transmembrane helix</keyword>
<keyword evidence="1" id="KW-0175">Coiled coil</keyword>
<keyword evidence="2" id="KW-0472">Membrane</keyword>
<accession>D2EFT9</accession>
<protein>
    <submittedName>
        <fullName evidence="3">Uncharacterized protein</fullName>
    </submittedName>
</protein>
<feature type="coiled-coil region" evidence="1">
    <location>
        <begin position="7"/>
        <end position="69"/>
    </location>
</feature>
<dbReference type="AlphaFoldDB" id="D2EFT9"/>
<gene>
    <name evidence="3" type="ORF">BJBARM4_0614</name>
</gene>
<evidence type="ECO:0000313" key="4">
    <source>
        <dbReference type="Proteomes" id="UP000009375"/>
    </source>
</evidence>